<evidence type="ECO:0000313" key="3">
    <source>
        <dbReference type="Proteomes" id="UP001156140"/>
    </source>
</evidence>
<feature type="transmembrane region" description="Helical" evidence="1">
    <location>
        <begin position="65"/>
        <end position="87"/>
    </location>
</feature>
<accession>A0AA41QP28</accession>
<dbReference type="Proteomes" id="UP001156140">
    <property type="component" value="Unassembled WGS sequence"/>
</dbReference>
<keyword evidence="3" id="KW-1185">Reference proteome</keyword>
<dbReference type="Pfam" id="PF09980">
    <property type="entry name" value="DUF2214"/>
    <property type="match status" value="1"/>
</dbReference>
<dbReference type="EMBL" id="JALAZD010000002">
    <property type="protein sequence ID" value="MCI0128386.1"/>
    <property type="molecule type" value="Genomic_DNA"/>
</dbReference>
<comment type="caution">
    <text evidence="2">The sequence shown here is derived from an EMBL/GenBank/DDBJ whole genome shotgun (WGS) entry which is preliminary data.</text>
</comment>
<sequence>MFSLVGVFVAEFFLLREGVTGPRLTQLGQIDRLYGMLAGIVVVVGIVRVIFGAAGPWYYLGNQMFWAKMTAFVLVGLLSIAPTRAILEWRKAAVSDPSYSPTPAAIGRARLFLRIQAVLLALIPAFAAAMARGYGS</sequence>
<feature type="transmembrane region" description="Helical" evidence="1">
    <location>
        <begin position="111"/>
        <end position="131"/>
    </location>
</feature>
<proteinExistence type="predicted"/>
<keyword evidence="1" id="KW-0472">Membrane</keyword>
<evidence type="ECO:0000256" key="1">
    <source>
        <dbReference type="SAM" id="Phobius"/>
    </source>
</evidence>
<keyword evidence="1" id="KW-0812">Transmembrane</keyword>
<dbReference type="InterPro" id="IPR018706">
    <property type="entry name" value="DUF2214_membrane"/>
</dbReference>
<gene>
    <name evidence="2" type="ORF">ML536_16265</name>
</gene>
<keyword evidence="1" id="KW-1133">Transmembrane helix</keyword>
<name>A0AA41QP28_9HYPH</name>
<feature type="transmembrane region" description="Helical" evidence="1">
    <location>
        <begin position="33"/>
        <end position="59"/>
    </location>
</feature>
<dbReference type="AlphaFoldDB" id="A0AA41QP28"/>
<reference evidence="2" key="1">
    <citation type="submission" date="2022-03" db="EMBL/GenBank/DDBJ databases">
        <title>The complete genome sequence of a Methyloterrigena soli.</title>
        <authorList>
            <person name="Zi Z."/>
        </authorList>
    </citation>
    <scope>NUCLEOTIDE SEQUENCE</scope>
    <source>
        <strain evidence="2">M48</strain>
    </source>
</reference>
<evidence type="ECO:0000313" key="2">
    <source>
        <dbReference type="EMBL" id="MCI0128386.1"/>
    </source>
</evidence>
<organism evidence="2 3">
    <name type="scientific">Paradevosia shaoguanensis</name>
    <dbReference type="NCBI Taxonomy" id="1335043"/>
    <lineage>
        <taxon>Bacteria</taxon>
        <taxon>Pseudomonadati</taxon>
        <taxon>Pseudomonadota</taxon>
        <taxon>Alphaproteobacteria</taxon>
        <taxon>Hyphomicrobiales</taxon>
        <taxon>Devosiaceae</taxon>
        <taxon>Paradevosia</taxon>
    </lineage>
</organism>
<protein>
    <submittedName>
        <fullName evidence="2">DUF2214 family protein</fullName>
    </submittedName>
</protein>